<proteinExistence type="predicted"/>
<feature type="transmembrane region" description="Helical" evidence="1">
    <location>
        <begin position="97"/>
        <end position="117"/>
    </location>
</feature>
<keyword evidence="1" id="KW-0812">Transmembrane</keyword>
<dbReference type="OrthoDB" id="3529721at2759"/>
<dbReference type="AlphaFoldDB" id="A0A084BBT4"/>
<evidence type="ECO:0000256" key="1">
    <source>
        <dbReference type="SAM" id="Phobius"/>
    </source>
</evidence>
<protein>
    <submittedName>
        <fullName evidence="2">Uncharacterized protein</fullName>
    </submittedName>
</protein>
<name>A0A084BBT4_STACB</name>
<keyword evidence="1" id="KW-0472">Membrane</keyword>
<sequence length="195" mass="21166">MFNYLASPGPLKALYAGNAVRQLQLAMHPLLTTACSSGSLGLLPPRREASSLTDMISAFLHFAFRQPLMMTKLSKRKHSTNAAVRALPSGDPWHHDIMAYLGAMNTSLALLAILRLYTIFRPNKYLSTGTAAGDVPLDVLSLTVLGLANFSQAFMNFATAAGSDRWIMGKGLDRITVLDALFTVLDWAAVLGKLR</sequence>
<accession>A0A084BBT4</accession>
<keyword evidence="1" id="KW-1133">Transmembrane helix</keyword>
<organism evidence="2 3">
    <name type="scientific">Stachybotrys chartarum (strain CBS 109288 / IBT 7711)</name>
    <name type="common">Toxic black mold</name>
    <name type="synonym">Stilbospora chartarum</name>
    <dbReference type="NCBI Taxonomy" id="1280523"/>
    <lineage>
        <taxon>Eukaryota</taxon>
        <taxon>Fungi</taxon>
        <taxon>Dikarya</taxon>
        <taxon>Ascomycota</taxon>
        <taxon>Pezizomycotina</taxon>
        <taxon>Sordariomycetes</taxon>
        <taxon>Hypocreomycetidae</taxon>
        <taxon>Hypocreales</taxon>
        <taxon>Stachybotryaceae</taxon>
        <taxon>Stachybotrys</taxon>
    </lineage>
</organism>
<evidence type="ECO:0000313" key="2">
    <source>
        <dbReference type="EMBL" id="KEY75013.1"/>
    </source>
</evidence>
<evidence type="ECO:0000313" key="3">
    <source>
        <dbReference type="Proteomes" id="UP000028045"/>
    </source>
</evidence>
<keyword evidence="3" id="KW-1185">Reference proteome</keyword>
<dbReference type="EMBL" id="KL647405">
    <property type="protein sequence ID" value="KEY75013.1"/>
    <property type="molecule type" value="Genomic_DNA"/>
</dbReference>
<gene>
    <name evidence="2" type="ORF">S7711_10451</name>
</gene>
<reference evidence="2 3" key="1">
    <citation type="journal article" date="2014" name="BMC Genomics">
        <title>Comparative genome sequencing reveals chemotype-specific gene clusters in the toxigenic black mold Stachybotrys.</title>
        <authorList>
            <person name="Semeiks J."/>
            <person name="Borek D."/>
            <person name="Otwinowski Z."/>
            <person name="Grishin N.V."/>
        </authorList>
    </citation>
    <scope>NUCLEOTIDE SEQUENCE [LARGE SCALE GENOMIC DNA]</scope>
    <source>
        <strain evidence="3">CBS 109288 / IBT 7711</strain>
    </source>
</reference>
<dbReference type="HOGENOM" id="CLU_139324_0_0_1"/>
<dbReference type="Proteomes" id="UP000028045">
    <property type="component" value="Unassembled WGS sequence"/>
</dbReference>